<sequence>MWTTAVQQNRGICHLHFTGLEVLDAMEGCQYNSLQPNYCRAGLASYRAEAAFNWGQFPTGLDRACPPFPVLAAYPASQSTPVIVKVTNELSPNRCVLPSLEFVVLMLKA</sequence>
<reference evidence="1" key="2">
    <citation type="submission" date="2015-06" db="UniProtKB">
        <authorList>
            <consortium name="EnsemblPlants"/>
        </authorList>
    </citation>
    <scope>IDENTIFICATION</scope>
</reference>
<dbReference type="AlphaFoldDB" id="A0A0E0P554"/>
<reference evidence="2" key="1">
    <citation type="submission" date="2013-06" db="EMBL/GenBank/DDBJ databases">
        <authorList>
            <person name="Zhao Q."/>
        </authorList>
    </citation>
    <scope>NUCLEOTIDE SEQUENCE</scope>
    <source>
        <strain evidence="2">cv. W1943</strain>
    </source>
</reference>
<name>A0A0E0P554_ORYRU</name>
<dbReference type="Proteomes" id="UP000008022">
    <property type="component" value="Unassembled WGS sequence"/>
</dbReference>
<accession>A0A0E0P554</accession>
<evidence type="ECO:0000313" key="1">
    <source>
        <dbReference type="EnsemblPlants" id="ORUFI04G02600.1"/>
    </source>
</evidence>
<dbReference type="EnsemblPlants" id="ORUFI04G02600.1">
    <property type="protein sequence ID" value="ORUFI04G02600.1"/>
    <property type="gene ID" value="ORUFI04G02600"/>
</dbReference>
<organism evidence="1 2">
    <name type="scientific">Oryza rufipogon</name>
    <name type="common">Brownbeard rice</name>
    <name type="synonym">Asian wild rice</name>
    <dbReference type="NCBI Taxonomy" id="4529"/>
    <lineage>
        <taxon>Eukaryota</taxon>
        <taxon>Viridiplantae</taxon>
        <taxon>Streptophyta</taxon>
        <taxon>Embryophyta</taxon>
        <taxon>Tracheophyta</taxon>
        <taxon>Spermatophyta</taxon>
        <taxon>Magnoliopsida</taxon>
        <taxon>Liliopsida</taxon>
        <taxon>Poales</taxon>
        <taxon>Poaceae</taxon>
        <taxon>BOP clade</taxon>
        <taxon>Oryzoideae</taxon>
        <taxon>Oryzeae</taxon>
        <taxon>Oryzinae</taxon>
        <taxon>Oryza</taxon>
    </lineage>
</organism>
<keyword evidence="2" id="KW-1185">Reference proteome</keyword>
<proteinExistence type="predicted"/>
<protein>
    <submittedName>
        <fullName evidence="1">Uncharacterized protein</fullName>
    </submittedName>
</protein>
<dbReference type="Gramene" id="ORUFI04G02600.1">
    <property type="protein sequence ID" value="ORUFI04G02600.1"/>
    <property type="gene ID" value="ORUFI04G02600"/>
</dbReference>
<evidence type="ECO:0000313" key="2">
    <source>
        <dbReference type="Proteomes" id="UP000008022"/>
    </source>
</evidence>
<dbReference type="HOGENOM" id="CLU_174339_0_0_1"/>